<keyword evidence="1" id="KW-0238">DNA-binding</keyword>
<dbReference type="RefSeq" id="WP_215501432.1">
    <property type="nucleotide sequence ID" value="NZ_CP101655.1"/>
</dbReference>
<dbReference type="EMBL" id="CP101655">
    <property type="protein sequence ID" value="WDR36563.1"/>
    <property type="molecule type" value="Genomic_DNA"/>
</dbReference>
<organism evidence="1 2">
    <name type="scientific">Pseudomonas serboccidentalis</name>
    <dbReference type="NCBI Taxonomy" id="2964670"/>
    <lineage>
        <taxon>Bacteria</taxon>
        <taxon>Pseudomonadati</taxon>
        <taxon>Pseudomonadota</taxon>
        <taxon>Gammaproteobacteria</taxon>
        <taxon>Pseudomonadales</taxon>
        <taxon>Pseudomonadaceae</taxon>
        <taxon>Pseudomonas</taxon>
    </lineage>
</organism>
<dbReference type="Pfam" id="PF10122">
    <property type="entry name" value="Zn_ribbon_Com"/>
    <property type="match status" value="1"/>
</dbReference>
<evidence type="ECO:0000313" key="2">
    <source>
        <dbReference type="Proteomes" id="UP001222282"/>
    </source>
</evidence>
<keyword evidence="2" id="KW-1185">Reference proteome</keyword>
<dbReference type="Proteomes" id="UP001222282">
    <property type="component" value="Chromosome"/>
</dbReference>
<name>A0ABY7ZCL8_9PSED</name>
<evidence type="ECO:0000313" key="1">
    <source>
        <dbReference type="EMBL" id="WDR36563.1"/>
    </source>
</evidence>
<gene>
    <name evidence="1" type="ORF">NN484_02260</name>
</gene>
<sequence length="52" mass="5905">MLSDFRCGKCNRLLAKVDAFHQVQIKCPRCRTLNHTKTRGLVSPPVSDPTQH</sequence>
<dbReference type="GO" id="GO:0003677">
    <property type="term" value="F:DNA binding"/>
    <property type="evidence" value="ECO:0007669"/>
    <property type="project" value="UniProtKB-KW"/>
</dbReference>
<proteinExistence type="predicted"/>
<dbReference type="InterPro" id="IPR019294">
    <property type="entry name" value="Translation_reg_Com"/>
</dbReference>
<accession>A0ABY7ZCL8</accession>
<reference evidence="1 2" key="1">
    <citation type="submission" date="2022-07" db="EMBL/GenBank/DDBJ databases">
        <authorList>
            <person name="Abrouk D."/>
            <person name="Moenne-Loccoz Y."/>
            <person name="Todorovic I."/>
            <person name="Raicevic V."/>
            <person name="Jovicic-Petrovic J."/>
        </authorList>
    </citation>
    <scope>NUCLEOTIDE SEQUENCE [LARGE SCALE GENOMIC DNA]</scope>
    <source>
        <strain evidence="2">IT-P374</strain>
    </source>
</reference>
<protein>
    <submittedName>
        <fullName evidence="1">Com family DNA-binding transcriptional regulator</fullName>
    </submittedName>
</protein>